<proteinExistence type="inferred from homology"/>
<evidence type="ECO:0000256" key="1">
    <source>
        <dbReference type="ARBA" id="ARBA00009500"/>
    </source>
</evidence>
<comment type="similarity">
    <text evidence="1">Belongs to the serpin family.</text>
</comment>
<protein>
    <recommendedName>
        <fullName evidence="2">Serpin domain-containing protein</fullName>
    </recommendedName>
</protein>
<gene>
    <name evidence="3" type="ORF">DCAR_0522283</name>
</gene>
<evidence type="ECO:0000313" key="3">
    <source>
        <dbReference type="EMBL" id="WOH02893.1"/>
    </source>
</evidence>
<dbReference type="SUPFAM" id="SSF56574">
    <property type="entry name" value="Serpins"/>
    <property type="match status" value="1"/>
</dbReference>
<reference evidence="3" key="2">
    <citation type="submission" date="2022-03" db="EMBL/GenBank/DDBJ databases">
        <title>Draft title - Genomic analysis of global carrot germplasm unveils the trajectory of domestication and the origin of high carotenoid orange carrot.</title>
        <authorList>
            <person name="Iorizzo M."/>
            <person name="Ellison S."/>
            <person name="Senalik D."/>
            <person name="Macko-Podgorni A."/>
            <person name="Grzebelus D."/>
            <person name="Bostan H."/>
            <person name="Rolling W."/>
            <person name="Curaba J."/>
            <person name="Simon P."/>
        </authorList>
    </citation>
    <scope>NUCLEOTIDE SEQUENCE</scope>
    <source>
        <tissue evidence="3">Leaf</tissue>
    </source>
</reference>
<reference evidence="3" key="1">
    <citation type="journal article" date="2016" name="Nat. Genet.">
        <title>A high-quality carrot genome assembly provides new insights into carotenoid accumulation and asterid genome evolution.</title>
        <authorList>
            <person name="Iorizzo M."/>
            <person name="Ellison S."/>
            <person name="Senalik D."/>
            <person name="Zeng P."/>
            <person name="Satapoomin P."/>
            <person name="Huang J."/>
            <person name="Bowman M."/>
            <person name="Iovene M."/>
            <person name="Sanseverino W."/>
            <person name="Cavagnaro P."/>
            <person name="Yildiz M."/>
            <person name="Macko-Podgorni A."/>
            <person name="Moranska E."/>
            <person name="Grzebelus E."/>
            <person name="Grzebelus D."/>
            <person name="Ashrafi H."/>
            <person name="Zheng Z."/>
            <person name="Cheng S."/>
            <person name="Spooner D."/>
            <person name="Van Deynze A."/>
            <person name="Simon P."/>
        </authorList>
    </citation>
    <scope>NUCLEOTIDE SEQUENCE</scope>
    <source>
        <tissue evidence="3">Leaf</tissue>
    </source>
</reference>
<dbReference type="InterPro" id="IPR023796">
    <property type="entry name" value="Serpin_dom"/>
</dbReference>
<dbReference type="GO" id="GO:0005615">
    <property type="term" value="C:extracellular space"/>
    <property type="evidence" value="ECO:0007669"/>
    <property type="project" value="InterPro"/>
</dbReference>
<dbReference type="PANTHER" id="PTHR11461:SF211">
    <property type="entry name" value="GH10112P-RELATED"/>
    <property type="match status" value="1"/>
</dbReference>
<accession>A0AAF0X7Y6</accession>
<evidence type="ECO:0000313" key="4">
    <source>
        <dbReference type="Proteomes" id="UP000077755"/>
    </source>
</evidence>
<dbReference type="InterPro" id="IPR023795">
    <property type="entry name" value="Serpin_CS"/>
</dbReference>
<dbReference type="AlphaFoldDB" id="A0AAF0X7Y6"/>
<sequence>MLSIDEEGTEASPCTSIAMPPPEVPPLSIDFVADHPFLFIIREDSTGVVLFVGQVLNPLAI</sequence>
<evidence type="ECO:0000259" key="2">
    <source>
        <dbReference type="Pfam" id="PF00079"/>
    </source>
</evidence>
<feature type="domain" description="Serpin" evidence="2">
    <location>
        <begin position="2"/>
        <end position="58"/>
    </location>
</feature>
<dbReference type="InterPro" id="IPR000215">
    <property type="entry name" value="Serpin_fam"/>
</dbReference>
<dbReference type="InterPro" id="IPR042178">
    <property type="entry name" value="Serpin_sf_1"/>
</dbReference>
<dbReference type="Proteomes" id="UP000077755">
    <property type="component" value="Chromosome 5"/>
</dbReference>
<name>A0AAF0X7Y6_DAUCS</name>
<dbReference type="PANTHER" id="PTHR11461">
    <property type="entry name" value="SERINE PROTEASE INHIBITOR, SERPIN"/>
    <property type="match status" value="1"/>
</dbReference>
<organism evidence="3 4">
    <name type="scientific">Daucus carota subsp. sativus</name>
    <name type="common">Carrot</name>
    <dbReference type="NCBI Taxonomy" id="79200"/>
    <lineage>
        <taxon>Eukaryota</taxon>
        <taxon>Viridiplantae</taxon>
        <taxon>Streptophyta</taxon>
        <taxon>Embryophyta</taxon>
        <taxon>Tracheophyta</taxon>
        <taxon>Spermatophyta</taxon>
        <taxon>Magnoliopsida</taxon>
        <taxon>eudicotyledons</taxon>
        <taxon>Gunneridae</taxon>
        <taxon>Pentapetalae</taxon>
        <taxon>asterids</taxon>
        <taxon>campanulids</taxon>
        <taxon>Apiales</taxon>
        <taxon>Apiaceae</taxon>
        <taxon>Apioideae</taxon>
        <taxon>Scandiceae</taxon>
        <taxon>Daucinae</taxon>
        <taxon>Daucus</taxon>
        <taxon>Daucus sect. Daucus</taxon>
    </lineage>
</organism>
<dbReference type="EMBL" id="CP093347">
    <property type="protein sequence ID" value="WOH02893.1"/>
    <property type="molecule type" value="Genomic_DNA"/>
</dbReference>
<dbReference type="GO" id="GO:0004867">
    <property type="term" value="F:serine-type endopeptidase inhibitor activity"/>
    <property type="evidence" value="ECO:0007669"/>
    <property type="project" value="InterPro"/>
</dbReference>
<dbReference type="Gene3D" id="3.30.497.10">
    <property type="entry name" value="Antithrombin, subunit I, domain 2"/>
    <property type="match status" value="1"/>
</dbReference>
<dbReference type="PROSITE" id="PS00284">
    <property type="entry name" value="SERPIN"/>
    <property type="match status" value="1"/>
</dbReference>
<dbReference type="Pfam" id="PF00079">
    <property type="entry name" value="Serpin"/>
    <property type="match status" value="1"/>
</dbReference>
<keyword evidence="4" id="KW-1185">Reference proteome</keyword>
<dbReference type="InterPro" id="IPR036186">
    <property type="entry name" value="Serpin_sf"/>
</dbReference>